<proteinExistence type="predicted"/>
<keyword evidence="4" id="KW-1185">Reference proteome</keyword>
<dbReference type="PROSITE" id="PS00383">
    <property type="entry name" value="TYR_PHOSPHATASE_1"/>
    <property type="match status" value="1"/>
</dbReference>
<dbReference type="InterPro" id="IPR016130">
    <property type="entry name" value="Tyr_Pase_AS"/>
</dbReference>
<dbReference type="PANTHER" id="PTHR10367:SF17">
    <property type="entry name" value="MRNA-CAPPING ENZYME"/>
    <property type="match status" value="1"/>
</dbReference>
<dbReference type="GO" id="GO:0016787">
    <property type="term" value="F:hydrolase activity"/>
    <property type="evidence" value="ECO:0007669"/>
    <property type="project" value="UniProtKB-ARBA"/>
</dbReference>
<dbReference type="GO" id="GO:0004484">
    <property type="term" value="F:mRNA guanylyltransferase activity"/>
    <property type="evidence" value="ECO:0007669"/>
    <property type="project" value="TreeGrafter"/>
</dbReference>
<feature type="region of interest" description="Disordered" evidence="1">
    <location>
        <begin position="733"/>
        <end position="756"/>
    </location>
</feature>
<feature type="compositionally biased region" description="Basic and acidic residues" evidence="1">
    <location>
        <begin position="1"/>
        <end position="12"/>
    </location>
</feature>
<comment type="caution">
    <text evidence="3">The sequence shown here is derived from an EMBL/GenBank/DDBJ whole genome shotgun (WGS) entry which is preliminary data.</text>
</comment>
<feature type="region of interest" description="Disordered" evidence="1">
    <location>
        <begin position="1"/>
        <end position="52"/>
    </location>
</feature>
<dbReference type="InterPro" id="IPR000387">
    <property type="entry name" value="Tyr_Pase_dom"/>
</dbReference>
<evidence type="ECO:0000313" key="4">
    <source>
        <dbReference type="Proteomes" id="UP000650467"/>
    </source>
</evidence>
<dbReference type="Proteomes" id="UP000650467">
    <property type="component" value="Unassembled WGS sequence"/>
</dbReference>
<dbReference type="AlphaFoldDB" id="A0A835T9C1"/>
<dbReference type="PANTHER" id="PTHR10367">
    <property type="entry name" value="MRNA-CAPPING ENZYME"/>
    <property type="match status" value="1"/>
</dbReference>
<feature type="compositionally biased region" description="Gly residues" evidence="1">
    <location>
        <begin position="794"/>
        <end position="808"/>
    </location>
</feature>
<feature type="compositionally biased region" description="Basic and acidic residues" evidence="1">
    <location>
        <begin position="573"/>
        <end position="582"/>
    </location>
</feature>
<feature type="region of interest" description="Disordered" evidence="1">
    <location>
        <begin position="566"/>
        <end position="627"/>
    </location>
</feature>
<reference evidence="3" key="1">
    <citation type="journal article" date="2020" name="bioRxiv">
        <title>Comparative genomics of Chlamydomonas.</title>
        <authorList>
            <person name="Craig R.J."/>
            <person name="Hasan A.R."/>
            <person name="Ness R.W."/>
            <person name="Keightley P.D."/>
        </authorList>
    </citation>
    <scope>NUCLEOTIDE SEQUENCE</scope>
    <source>
        <strain evidence="3">SAG 7.73</strain>
    </source>
</reference>
<name>A0A835T9C1_CHLIN</name>
<feature type="region of interest" description="Disordered" evidence="1">
    <location>
        <begin position="495"/>
        <end position="528"/>
    </location>
</feature>
<dbReference type="InterPro" id="IPR000340">
    <property type="entry name" value="Dual-sp_phosphatase_cat-dom"/>
</dbReference>
<dbReference type="EMBL" id="JAEHOC010000006">
    <property type="protein sequence ID" value="KAG2441038.1"/>
    <property type="molecule type" value="Genomic_DNA"/>
</dbReference>
<accession>A0A835T9C1</accession>
<dbReference type="GO" id="GO:0006370">
    <property type="term" value="P:7-methylguanosine mRNA capping"/>
    <property type="evidence" value="ECO:0007669"/>
    <property type="project" value="TreeGrafter"/>
</dbReference>
<feature type="domain" description="Tyrosine specific protein phosphatases" evidence="2">
    <location>
        <begin position="211"/>
        <end position="282"/>
    </location>
</feature>
<dbReference type="Pfam" id="PF00782">
    <property type="entry name" value="DSPc"/>
    <property type="match status" value="1"/>
</dbReference>
<feature type="region of interest" description="Disordered" evidence="1">
    <location>
        <begin position="770"/>
        <end position="858"/>
    </location>
</feature>
<feature type="compositionally biased region" description="Polar residues" evidence="1">
    <location>
        <begin position="819"/>
        <end position="828"/>
    </location>
</feature>
<feature type="compositionally biased region" description="Gly residues" evidence="1">
    <location>
        <begin position="456"/>
        <end position="475"/>
    </location>
</feature>
<protein>
    <recommendedName>
        <fullName evidence="2">Tyrosine specific protein phosphatases domain-containing protein</fullName>
    </recommendedName>
</protein>
<feature type="compositionally biased region" description="Low complexity" evidence="1">
    <location>
        <begin position="501"/>
        <end position="514"/>
    </location>
</feature>
<dbReference type="InterPro" id="IPR029021">
    <property type="entry name" value="Prot-tyrosine_phosphatase-like"/>
</dbReference>
<feature type="compositionally biased region" description="Gly residues" evidence="1">
    <location>
        <begin position="591"/>
        <end position="603"/>
    </location>
</feature>
<gene>
    <name evidence="3" type="ORF">HXX76_003891</name>
</gene>
<dbReference type="InterPro" id="IPR051029">
    <property type="entry name" value="mRNA_Capping_Enz/RNA_Phosphat"/>
</dbReference>
<feature type="region of interest" description="Disordered" evidence="1">
    <location>
        <begin position="437"/>
        <end position="483"/>
    </location>
</feature>
<dbReference type="Gene3D" id="3.90.190.10">
    <property type="entry name" value="Protein tyrosine phosphatase superfamily"/>
    <property type="match status" value="1"/>
</dbReference>
<evidence type="ECO:0000256" key="1">
    <source>
        <dbReference type="SAM" id="MobiDB-lite"/>
    </source>
</evidence>
<evidence type="ECO:0000259" key="2">
    <source>
        <dbReference type="PROSITE" id="PS50056"/>
    </source>
</evidence>
<sequence>MADNKPTRRSCEEVDIDPGWYPGQPELEDDPTASEFGTGGAASASRLPPEASLPSAGAFTGAGALSATSAFSNASSLGPAAAAAAAAMAGGGGGGDAARARAPAAAVSVPTVLGKLQKWGDYVAVGAPVAPTKFVPMKTPLSTEILDSWSLPAQPKHRLTVPQMVADQAAAGRKIGLILDLSNHDCLYTDDIPPDVQYIHIQLVAKELPPPDFVAEVVVAANAFWERHPDHHIAVHCAYGFNRTGFVVCCYLIECCGLTVDEALAAFAAARPPGVKHEAFRAELQARYAGCSGLLSNHASGNSFGPNGGGAHHGSPDNSSFGGCSPSCRSLDLKDMVGSASGPCAGPNSLSGLGSGFGSLGGPSGPSPLSRNAFAMESLLASVAAAAAAGTTTAAPVTPGPLDGSGGSGSRVGLVAALGMPGRGACSYGGYGGGHGAGGGGSGPQVAGSTASGSPRPGGSGGLALGGGSGSGSGSHGLPPWAGMGGGAGAGGCASGGNGVGAQQQQPHGGPHAAIHPHPHYQQHQHQQQLLLLQQARSNPHHQTHTFLGVGALGGGLIVSSVPPAAAANAGPREGDGPHDGTHGAANGIAQGAGGSGGIGGHGVSPDAPWHAAAAAGGGGGGMKAADSTAFTTASSSAVALPPRPSAGATSAEPAFAPVSASAFAAAAGNHHAPHSHAVAGHAAGAGGAAAALSSPWSAAAAAFPCSGHGAAHAAEAAAAAGHGVGGLNSGVSAGSGGRRFSDERTSSGAYGDNESLGVNDRYILTTMRQHAMAQQQGHHNNANNASIPEEDGGGGGGGTGGDGGGGDSSSHDSPLRGVSSNSLTDYSDVSVKPGAAAPAPSITPPRTSAQTAGRGGRFSRASLEAIDWGAAASEAAVDAALTAAEAAKRMVAQ</sequence>
<dbReference type="SUPFAM" id="SSF52799">
    <property type="entry name" value="(Phosphotyrosine protein) phosphatases II"/>
    <property type="match status" value="1"/>
</dbReference>
<feature type="compositionally biased region" description="Low complexity" evidence="1">
    <location>
        <begin position="770"/>
        <end position="786"/>
    </location>
</feature>
<organism evidence="3 4">
    <name type="scientific">Chlamydomonas incerta</name>
    <dbReference type="NCBI Taxonomy" id="51695"/>
    <lineage>
        <taxon>Eukaryota</taxon>
        <taxon>Viridiplantae</taxon>
        <taxon>Chlorophyta</taxon>
        <taxon>core chlorophytes</taxon>
        <taxon>Chlorophyceae</taxon>
        <taxon>CS clade</taxon>
        <taxon>Chlamydomonadales</taxon>
        <taxon>Chlamydomonadaceae</taxon>
        <taxon>Chlamydomonas</taxon>
    </lineage>
</organism>
<dbReference type="PROSITE" id="PS50056">
    <property type="entry name" value="TYR_PHOSPHATASE_2"/>
    <property type="match status" value="1"/>
</dbReference>
<evidence type="ECO:0000313" key="3">
    <source>
        <dbReference type="EMBL" id="KAG2441038.1"/>
    </source>
</evidence>
<dbReference type="CDD" id="cd14502">
    <property type="entry name" value="RNA_5'-triphosphatase"/>
    <property type="match status" value="1"/>
</dbReference>
<dbReference type="OrthoDB" id="428974at2759"/>